<dbReference type="InterPro" id="IPR005719">
    <property type="entry name" value="Dihydroorotate_DH_2"/>
</dbReference>
<dbReference type="OrthoDB" id="9802377at2"/>
<keyword evidence="5 11" id="KW-0285">Flavoprotein</keyword>
<dbReference type="NCBIfam" id="NF003652">
    <property type="entry name" value="PRK05286.2-5"/>
    <property type="match status" value="1"/>
</dbReference>
<evidence type="ECO:0000256" key="3">
    <source>
        <dbReference type="ARBA" id="ARBA00005161"/>
    </source>
</evidence>
<feature type="binding site" evidence="11">
    <location>
        <position position="170"/>
    </location>
    <ligand>
        <name>substrate</name>
    </ligand>
</feature>
<evidence type="ECO:0000256" key="7">
    <source>
        <dbReference type="ARBA" id="ARBA00022975"/>
    </source>
</evidence>
<evidence type="ECO:0000259" key="12">
    <source>
        <dbReference type="Pfam" id="PF01180"/>
    </source>
</evidence>
<protein>
    <recommendedName>
        <fullName evidence="11">Dihydroorotate dehydrogenase (quinone)</fullName>
        <ecNumber evidence="11">1.3.5.2</ecNumber>
    </recommendedName>
    <alternativeName>
        <fullName evidence="11">DHOdehase</fullName>
        <shortName evidence="11">DHOD</shortName>
        <shortName evidence="11">DHODase</shortName>
    </alternativeName>
    <alternativeName>
        <fullName evidence="11">Dihydroorotate oxidase</fullName>
    </alternativeName>
</protein>
<dbReference type="InterPro" id="IPR050074">
    <property type="entry name" value="DHO_dehydrogenase"/>
</dbReference>
<comment type="catalytic activity">
    <reaction evidence="10 11">
        <text>(S)-dihydroorotate + a quinone = orotate + a quinol</text>
        <dbReference type="Rhea" id="RHEA:30187"/>
        <dbReference type="ChEBI" id="CHEBI:24646"/>
        <dbReference type="ChEBI" id="CHEBI:30839"/>
        <dbReference type="ChEBI" id="CHEBI:30864"/>
        <dbReference type="ChEBI" id="CHEBI:132124"/>
        <dbReference type="EC" id="1.3.5.2"/>
    </reaction>
</comment>
<evidence type="ECO:0000256" key="6">
    <source>
        <dbReference type="ARBA" id="ARBA00022643"/>
    </source>
</evidence>
<dbReference type="AlphaFoldDB" id="A0A1M7TMQ7"/>
<dbReference type="InterPro" id="IPR005720">
    <property type="entry name" value="Dihydroorotate_DH_cat"/>
</dbReference>
<dbReference type="PROSITE" id="PS00912">
    <property type="entry name" value="DHODEHASE_2"/>
    <property type="match status" value="1"/>
</dbReference>
<gene>
    <name evidence="11" type="primary">pyrD</name>
    <name evidence="13" type="ORF">SAMN05444170_2160</name>
</gene>
<dbReference type="NCBIfam" id="TIGR01036">
    <property type="entry name" value="pyrD_sub2"/>
    <property type="match status" value="1"/>
</dbReference>
<feature type="binding site" evidence="11">
    <location>
        <position position="214"/>
    </location>
    <ligand>
        <name>FMN</name>
        <dbReference type="ChEBI" id="CHEBI:58210"/>
    </ligand>
</feature>
<feature type="binding site" evidence="11">
    <location>
        <position position="139"/>
    </location>
    <ligand>
        <name>FMN</name>
        <dbReference type="ChEBI" id="CHEBI:58210"/>
    </ligand>
</feature>
<feature type="binding site" evidence="11">
    <location>
        <begin position="110"/>
        <end position="114"/>
    </location>
    <ligand>
        <name>substrate</name>
    </ligand>
</feature>
<feature type="binding site" evidence="11">
    <location>
        <position position="242"/>
    </location>
    <ligand>
        <name>FMN</name>
        <dbReference type="ChEBI" id="CHEBI:58210"/>
    </ligand>
</feature>
<comment type="subunit">
    <text evidence="11">Monomer.</text>
</comment>
<dbReference type="InterPro" id="IPR001295">
    <property type="entry name" value="Dihydroorotate_DH_CS"/>
</dbReference>
<dbReference type="SUPFAM" id="SSF51395">
    <property type="entry name" value="FMN-linked oxidoreductases"/>
    <property type="match status" value="1"/>
</dbReference>
<feature type="binding site" evidence="11">
    <location>
        <begin position="243"/>
        <end position="244"/>
    </location>
    <ligand>
        <name>substrate</name>
    </ligand>
</feature>
<dbReference type="GO" id="GO:0044205">
    <property type="term" value="P:'de novo' UMP biosynthetic process"/>
    <property type="evidence" value="ECO:0007669"/>
    <property type="project" value="UniProtKB-UniRule"/>
</dbReference>
<evidence type="ECO:0000256" key="4">
    <source>
        <dbReference type="ARBA" id="ARBA00005359"/>
    </source>
</evidence>
<feature type="binding site" evidence="11">
    <location>
        <begin position="61"/>
        <end position="65"/>
    </location>
    <ligand>
        <name>FMN</name>
        <dbReference type="ChEBI" id="CHEBI:58210"/>
    </ligand>
</feature>
<dbReference type="GO" id="GO:0006207">
    <property type="term" value="P:'de novo' pyrimidine nucleobase biosynthetic process"/>
    <property type="evidence" value="ECO:0007669"/>
    <property type="project" value="UniProtKB-UniRule"/>
</dbReference>
<keyword evidence="11" id="KW-1003">Cell membrane</keyword>
<evidence type="ECO:0000256" key="11">
    <source>
        <dbReference type="HAMAP-Rule" id="MF_00225"/>
    </source>
</evidence>
<dbReference type="GO" id="GO:0005886">
    <property type="term" value="C:plasma membrane"/>
    <property type="evidence" value="ECO:0007669"/>
    <property type="project" value="UniProtKB-SubCell"/>
</dbReference>
<feature type="binding site" evidence="11">
    <location>
        <position position="170"/>
    </location>
    <ligand>
        <name>FMN</name>
        <dbReference type="ChEBI" id="CHEBI:58210"/>
    </ligand>
</feature>
<dbReference type="Pfam" id="PF01180">
    <property type="entry name" value="DHO_dh"/>
    <property type="match status" value="1"/>
</dbReference>
<comment type="subcellular location">
    <subcellularLocation>
        <location evidence="11">Cell membrane</location>
        <topology evidence="11">Peripheral membrane protein</topology>
    </subcellularLocation>
    <subcellularLocation>
        <location evidence="2">Membrane</location>
    </subcellularLocation>
</comment>
<feature type="binding site" evidence="11">
    <location>
        <position position="175"/>
    </location>
    <ligand>
        <name>substrate</name>
    </ligand>
</feature>
<evidence type="ECO:0000256" key="5">
    <source>
        <dbReference type="ARBA" id="ARBA00022630"/>
    </source>
</evidence>
<dbReference type="GO" id="GO:0005737">
    <property type="term" value="C:cytoplasm"/>
    <property type="evidence" value="ECO:0007669"/>
    <property type="project" value="InterPro"/>
</dbReference>
<dbReference type="NCBIfam" id="NF003645">
    <property type="entry name" value="PRK05286.1-2"/>
    <property type="match status" value="1"/>
</dbReference>
<evidence type="ECO:0000256" key="1">
    <source>
        <dbReference type="ARBA" id="ARBA00003125"/>
    </source>
</evidence>
<feature type="binding site" evidence="11">
    <location>
        <position position="266"/>
    </location>
    <ligand>
        <name>FMN</name>
        <dbReference type="ChEBI" id="CHEBI:58210"/>
    </ligand>
</feature>
<dbReference type="UniPathway" id="UPA00070">
    <property type="reaction ID" value="UER00946"/>
</dbReference>
<reference evidence="14" key="1">
    <citation type="submission" date="2016-11" db="EMBL/GenBank/DDBJ databases">
        <authorList>
            <person name="Varghese N."/>
            <person name="Submissions S."/>
        </authorList>
    </citation>
    <scope>NUCLEOTIDE SEQUENCE [LARGE SCALE GENOMIC DNA]</scope>
    <source>
        <strain evidence="14">GAS401</strain>
    </source>
</reference>
<dbReference type="PANTHER" id="PTHR48109:SF4">
    <property type="entry name" value="DIHYDROOROTATE DEHYDROGENASE (QUINONE), MITOCHONDRIAL"/>
    <property type="match status" value="1"/>
</dbReference>
<feature type="binding site" evidence="11">
    <location>
        <position position="295"/>
    </location>
    <ligand>
        <name>FMN</name>
        <dbReference type="ChEBI" id="CHEBI:58210"/>
    </ligand>
</feature>
<keyword evidence="8 11" id="KW-0560">Oxidoreductase</keyword>
<keyword evidence="7 11" id="KW-0665">Pyrimidine biosynthesis</keyword>
<comment type="pathway">
    <text evidence="3 11">Pyrimidine metabolism; UMP biosynthesis via de novo pathway; orotate from (S)-dihydroorotate (quinone route): step 1/1.</text>
</comment>
<dbReference type="PROSITE" id="PS00911">
    <property type="entry name" value="DHODEHASE_1"/>
    <property type="match status" value="1"/>
</dbReference>
<feature type="binding site" evidence="11">
    <location>
        <begin position="316"/>
        <end position="317"/>
    </location>
    <ligand>
        <name>FMN</name>
        <dbReference type="ChEBI" id="CHEBI:58210"/>
    </ligand>
</feature>
<evidence type="ECO:0000256" key="10">
    <source>
        <dbReference type="ARBA" id="ARBA00048639"/>
    </source>
</evidence>
<proteinExistence type="inferred from homology"/>
<evidence type="ECO:0000256" key="8">
    <source>
        <dbReference type="ARBA" id="ARBA00023002"/>
    </source>
</evidence>
<name>A0A1M7TMQ7_9BRAD</name>
<dbReference type="PANTHER" id="PTHR48109">
    <property type="entry name" value="DIHYDROOROTATE DEHYDROGENASE (QUINONE), MITOCHONDRIAL-RELATED"/>
    <property type="match status" value="1"/>
</dbReference>
<evidence type="ECO:0000256" key="2">
    <source>
        <dbReference type="ARBA" id="ARBA00004370"/>
    </source>
</evidence>
<feature type="active site" description="Nucleophile" evidence="11">
    <location>
        <position position="173"/>
    </location>
</feature>
<dbReference type="EC" id="1.3.5.2" evidence="11"/>
<dbReference type="GO" id="GO:0106430">
    <property type="term" value="F:dihydroorotate dehydrogenase (quinone) activity"/>
    <property type="evidence" value="ECO:0007669"/>
    <property type="project" value="UniProtKB-EC"/>
</dbReference>
<dbReference type="EMBL" id="LT670849">
    <property type="protein sequence ID" value="SHN71966.1"/>
    <property type="molecule type" value="Genomic_DNA"/>
</dbReference>
<dbReference type="RefSeq" id="WP_072817865.1">
    <property type="nucleotide sequence ID" value="NZ_LT670849.1"/>
</dbReference>
<dbReference type="InterPro" id="IPR013785">
    <property type="entry name" value="Aldolase_TIM"/>
</dbReference>
<dbReference type="Gene3D" id="3.20.20.70">
    <property type="entry name" value="Aldolase class I"/>
    <property type="match status" value="1"/>
</dbReference>
<comment type="cofactor">
    <cofactor evidence="11">
        <name>FMN</name>
        <dbReference type="ChEBI" id="CHEBI:58210"/>
    </cofactor>
    <text evidence="11">Binds 1 FMN per subunit.</text>
</comment>
<keyword evidence="14" id="KW-1185">Reference proteome</keyword>
<organism evidence="13 14">
    <name type="scientific">Bradyrhizobium erythrophlei</name>
    <dbReference type="NCBI Taxonomy" id="1437360"/>
    <lineage>
        <taxon>Bacteria</taxon>
        <taxon>Pseudomonadati</taxon>
        <taxon>Pseudomonadota</taxon>
        <taxon>Alphaproteobacteria</taxon>
        <taxon>Hyphomicrobiales</taxon>
        <taxon>Nitrobacteraceae</taxon>
        <taxon>Bradyrhizobium</taxon>
    </lineage>
</organism>
<comment type="function">
    <text evidence="1 11">Catalyzes the conversion of dihydroorotate to orotate with quinone as electron acceptor.</text>
</comment>
<dbReference type="Proteomes" id="UP000184096">
    <property type="component" value="Chromosome I"/>
</dbReference>
<evidence type="ECO:0000313" key="13">
    <source>
        <dbReference type="EMBL" id="SHN71966.1"/>
    </source>
</evidence>
<keyword evidence="9 11" id="KW-0472">Membrane</keyword>
<dbReference type="HAMAP" id="MF_00225">
    <property type="entry name" value="DHO_dh_type2"/>
    <property type="match status" value="1"/>
</dbReference>
<feature type="binding site" evidence="11">
    <location>
        <position position="85"/>
    </location>
    <ligand>
        <name>FMN</name>
        <dbReference type="ChEBI" id="CHEBI:58210"/>
    </ligand>
</feature>
<evidence type="ECO:0000313" key="14">
    <source>
        <dbReference type="Proteomes" id="UP000184096"/>
    </source>
</evidence>
<feature type="binding site" evidence="11">
    <location>
        <position position="65"/>
    </location>
    <ligand>
        <name>substrate</name>
    </ligand>
</feature>
<evidence type="ECO:0000256" key="9">
    <source>
        <dbReference type="ARBA" id="ARBA00023136"/>
    </source>
</evidence>
<accession>A0A1M7TMQ7</accession>
<keyword evidence="6 11" id="KW-0288">FMN</keyword>
<comment type="similarity">
    <text evidence="4 11">Belongs to the dihydroorotate dehydrogenase family. Type 2 subfamily.</text>
</comment>
<dbReference type="CDD" id="cd04738">
    <property type="entry name" value="DHOD_2_like"/>
    <property type="match status" value="1"/>
</dbReference>
<feature type="domain" description="Dihydroorotate dehydrogenase catalytic" evidence="12">
    <location>
        <begin position="44"/>
        <end position="338"/>
    </location>
</feature>
<sequence length="365" mass="39276">MIRAFDAVSLPLLRWLDPEDAHRLAVQGLKLLPPARPRDDDPKLAVRAFGLNFPNPIGMAAGFDKHGEVADAVLRLGFGFVEIGTVTPKPQAGNPRPRLFRLERDEAIINRFGFNSEGAEVVLRRLAARAHLGGIVGVNIGANKDSVDRNADYVKLIETFAPVAGYFTVNVSSPNTPGLRNLQQASALDELLARVIDARERVRKNAGDSPILLKIAPDLSLAELDDVVHIARSRRADGMIVTNTTIGRPSTLRERNRAKEGGGLSGRPLYRLSTRMVAETYVRAEGAFPLVGAGGIDSGGGALTKIRAGASLIQLYSALVYKGLGLVEEIKKDLSSTLLRTGRDQLSEIVGADAATITAEDWPVI</sequence>